<keyword evidence="2" id="KW-1133">Transmembrane helix</keyword>
<accession>K8PT05</accession>
<name>K8PT05_9BRAD</name>
<dbReference type="HOGENOM" id="CLU_1307956_0_0_5"/>
<dbReference type="AlphaFoldDB" id="K8PT05"/>
<gene>
    <name evidence="3" type="ORF">HMPREF9695_00600</name>
</gene>
<feature type="transmembrane region" description="Helical" evidence="2">
    <location>
        <begin position="6"/>
        <end position="30"/>
    </location>
</feature>
<dbReference type="RefSeq" id="WP_006019308.1">
    <property type="nucleotide sequence ID" value="NZ_KB375282.1"/>
</dbReference>
<feature type="region of interest" description="Disordered" evidence="1">
    <location>
        <begin position="80"/>
        <end position="136"/>
    </location>
</feature>
<proteinExistence type="predicted"/>
<comment type="caution">
    <text evidence="3">The sequence shown here is derived from an EMBL/GenBank/DDBJ whole genome shotgun (WGS) entry which is preliminary data.</text>
</comment>
<dbReference type="EMBL" id="AGWX01000001">
    <property type="protein sequence ID" value="EKS41508.1"/>
    <property type="molecule type" value="Genomic_DNA"/>
</dbReference>
<feature type="compositionally biased region" description="Polar residues" evidence="1">
    <location>
        <begin position="126"/>
        <end position="136"/>
    </location>
</feature>
<feature type="compositionally biased region" description="Basic and acidic residues" evidence="1">
    <location>
        <begin position="91"/>
        <end position="123"/>
    </location>
</feature>
<protein>
    <submittedName>
        <fullName evidence="3">Uncharacterized protein</fullName>
    </submittedName>
</protein>
<evidence type="ECO:0000256" key="1">
    <source>
        <dbReference type="SAM" id="MobiDB-lite"/>
    </source>
</evidence>
<evidence type="ECO:0000313" key="3">
    <source>
        <dbReference type="EMBL" id="EKS41508.1"/>
    </source>
</evidence>
<dbReference type="Proteomes" id="UP000001096">
    <property type="component" value="Unassembled WGS sequence"/>
</dbReference>
<evidence type="ECO:0000313" key="4">
    <source>
        <dbReference type="Proteomes" id="UP000001096"/>
    </source>
</evidence>
<evidence type="ECO:0000256" key="2">
    <source>
        <dbReference type="SAM" id="Phobius"/>
    </source>
</evidence>
<reference evidence="3 4" key="1">
    <citation type="submission" date="2012-04" db="EMBL/GenBank/DDBJ databases">
        <title>The Genome Sequence of Afipia broomeae ATCC 49717.</title>
        <authorList>
            <consortium name="The Broad Institute Genome Sequencing Platform"/>
            <person name="Earl A."/>
            <person name="Ward D."/>
            <person name="Feldgarden M."/>
            <person name="Gevers D."/>
            <person name="Huys G."/>
            <person name="Walker B."/>
            <person name="Young S.K."/>
            <person name="Zeng Q."/>
            <person name="Gargeya S."/>
            <person name="Fitzgerald M."/>
            <person name="Haas B."/>
            <person name="Abouelleil A."/>
            <person name="Alvarado L."/>
            <person name="Arachchi H.M."/>
            <person name="Berlin A."/>
            <person name="Chapman S.B."/>
            <person name="Goldberg J."/>
            <person name="Griggs A."/>
            <person name="Gujja S."/>
            <person name="Hansen M."/>
            <person name="Howarth C."/>
            <person name="Imamovic A."/>
            <person name="Larimer J."/>
            <person name="McCowen C."/>
            <person name="Montmayeur A."/>
            <person name="Murphy C."/>
            <person name="Neiman D."/>
            <person name="Pearson M."/>
            <person name="Priest M."/>
            <person name="Roberts A."/>
            <person name="Saif S."/>
            <person name="Shea T."/>
            <person name="Sisk P."/>
            <person name="Sykes S."/>
            <person name="Wortman J."/>
            <person name="Nusbaum C."/>
            <person name="Birren B."/>
        </authorList>
    </citation>
    <scope>NUCLEOTIDE SEQUENCE [LARGE SCALE GENOMIC DNA]</scope>
    <source>
        <strain evidence="3 4">ATCC 49717</strain>
    </source>
</reference>
<keyword evidence="2" id="KW-0812">Transmembrane</keyword>
<organism evidence="3 4">
    <name type="scientific">Afipia broomeae ATCC 49717</name>
    <dbReference type="NCBI Taxonomy" id="883078"/>
    <lineage>
        <taxon>Bacteria</taxon>
        <taxon>Pseudomonadati</taxon>
        <taxon>Pseudomonadota</taxon>
        <taxon>Alphaproteobacteria</taxon>
        <taxon>Hyphomicrobiales</taxon>
        <taxon>Nitrobacteraceae</taxon>
        <taxon>Afipia</taxon>
    </lineage>
</organism>
<keyword evidence="2" id="KW-0472">Membrane</keyword>
<sequence>MRSSLTYYFAGVGTAGMALVIGFGGSLAFFNTITTKKPLSPTKIERVIKQDEALQAKNNSPAQAVPNIATVKATPAPVPLHTAGTLQAPKPVDHAGPSEDLRPTKNGDNRRADDAQTVRELRSRANIPSSTITVSDQPVPVQDKIAIAKRSRELELRKARDSANDRKRLAAKRKQEIAAAADAVRRMLRDRPELREDELQRPFNMGFSID</sequence>
<keyword evidence="4" id="KW-1185">Reference proteome</keyword>